<accession>A0ABQ9IMJ2</accession>
<proteinExistence type="predicted"/>
<evidence type="ECO:0000256" key="1">
    <source>
        <dbReference type="SAM" id="MobiDB-lite"/>
    </source>
</evidence>
<reference evidence="2 3" key="1">
    <citation type="submission" date="2023-02" db="EMBL/GenBank/DDBJ databases">
        <title>LHISI_Scaffold_Assembly.</title>
        <authorList>
            <person name="Stuart O.P."/>
            <person name="Cleave R."/>
            <person name="Magrath M.J.L."/>
            <person name="Mikheyev A.S."/>
        </authorList>
    </citation>
    <scope>NUCLEOTIDE SEQUENCE [LARGE SCALE GENOMIC DNA]</scope>
    <source>
        <strain evidence="2">Daus_M_001</strain>
        <tissue evidence="2">Leg muscle</tissue>
    </source>
</reference>
<dbReference type="EMBL" id="JARBHB010000001">
    <property type="protein sequence ID" value="KAJ8897915.1"/>
    <property type="molecule type" value="Genomic_DNA"/>
</dbReference>
<feature type="compositionally biased region" description="Polar residues" evidence="1">
    <location>
        <begin position="185"/>
        <end position="206"/>
    </location>
</feature>
<feature type="region of interest" description="Disordered" evidence="1">
    <location>
        <begin position="185"/>
        <end position="218"/>
    </location>
</feature>
<evidence type="ECO:0000313" key="3">
    <source>
        <dbReference type="Proteomes" id="UP001159363"/>
    </source>
</evidence>
<organism evidence="2 3">
    <name type="scientific">Dryococelus australis</name>
    <dbReference type="NCBI Taxonomy" id="614101"/>
    <lineage>
        <taxon>Eukaryota</taxon>
        <taxon>Metazoa</taxon>
        <taxon>Ecdysozoa</taxon>
        <taxon>Arthropoda</taxon>
        <taxon>Hexapoda</taxon>
        <taxon>Insecta</taxon>
        <taxon>Pterygota</taxon>
        <taxon>Neoptera</taxon>
        <taxon>Polyneoptera</taxon>
        <taxon>Phasmatodea</taxon>
        <taxon>Verophasmatodea</taxon>
        <taxon>Anareolatae</taxon>
        <taxon>Phasmatidae</taxon>
        <taxon>Eurycanthinae</taxon>
        <taxon>Dryococelus</taxon>
    </lineage>
</organism>
<keyword evidence="3" id="KW-1185">Reference proteome</keyword>
<evidence type="ECO:0000313" key="2">
    <source>
        <dbReference type="EMBL" id="KAJ8897915.1"/>
    </source>
</evidence>
<gene>
    <name evidence="2" type="ORF">PR048_003272</name>
</gene>
<dbReference type="Proteomes" id="UP001159363">
    <property type="component" value="Chromosome 1"/>
</dbReference>
<comment type="caution">
    <text evidence="2">The sequence shown here is derived from an EMBL/GenBank/DDBJ whole genome shotgun (WGS) entry which is preliminary data.</text>
</comment>
<sequence length="585" mass="64956">MRPARYTDCLEHRCIECLQDEPQPCQYPECEVHGRYTVRCILCQREFNHLYIGWLDERVDTPGLVHQCESLWLKLHSRVQKPAEEAELFIRLKERQHKRVYPKQSEAVRTFMIWDNQGYIRAVDLGLCPSISDGLLNLFVDKGSELARVKECFGYCSDCLLRSLLVKQIHLTLVASLGNQLDNSTGANSSDSFSQPTPVHEQVQQPPQAPTDIPKSTSCAGNVEEANLPYGQEVSKSPQTPGSRGKTGGTAGDGCGHEVERPVCFAGPLWHCLCLILVRGTMLRLDNRWRGSCLWRGLQGEHQVGLDLLAQGCQHVHWVLAVAATIIHQLCDNQINCYFTTIPSIITIFKVQMTCFYVELTVFMSTAALFTLGSPSPGVDGVPPHGDRAVYTMQLIVQATSIAYHLSLRVAPPYSGRHSSTVGAGQVNSTCCQLSHNTTLYYLQQAAEAEGNFIIDLGSSEANQQRSTGKHNRIATPSTQQVKLTVGLNKRCGLKLYLVGVAKRTYENLYYGSAADLTWQQIEDKLVQTFAKLDTQSNPIPPSNIPPNNFVDINPAQEVKSAIHFATPNVPHNSARLNKVPFSEP</sequence>
<feature type="region of interest" description="Disordered" evidence="1">
    <location>
        <begin position="230"/>
        <end position="252"/>
    </location>
</feature>
<protein>
    <submittedName>
        <fullName evidence="2">Uncharacterized protein</fullName>
    </submittedName>
</protein>
<name>A0ABQ9IMJ2_9NEOP</name>